<dbReference type="AlphaFoldDB" id="A0A1Y2EF83"/>
<comment type="caution">
    <text evidence="3">The sequence shown here is derived from an EMBL/GenBank/DDBJ whole genome shotgun (WGS) entry which is preliminary data.</text>
</comment>
<dbReference type="RefSeq" id="XP_040720193.1">
    <property type="nucleotide sequence ID" value="XM_040857991.1"/>
</dbReference>
<evidence type="ECO:0000256" key="1">
    <source>
        <dbReference type="SAM" id="MobiDB-lite"/>
    </source>
</evidence>
<evidence type="ECO:0000259" key="2">
    <source>
        <dbReference type="Pfam" id="PF14420"/>
    </source>
</evidence>
<dbReference type="Proteomes" id="UP000193689">
    <property type="component" value="Unassembled WGS sequence"/>
</dbReference>
<accession>A0A1Y2EF83</accession>
<reference evidence="3 4" key="1">
    <citation type="submission" date="2016-07" db="EMBL/GenBank/DDBJ databases">
        <title>Pervasive Adenine N6-methylation of Active Genes in Fungi.</title>
        <authorList>
            <consortium name="DOE Joint Genome Institute"/>
            <person name="Mondo S.J."/>
            <person name="Dannebaum R.O."/>
            <person name="Kuo R.C."/>
            <person name="Labutti K."/>
            <person name="Haridas S."/>
            <person name="Kuo A."/>
            <person name="Salamov A."/>
            <person name="Ahrendt S.R."/>
            <person name="Lipzen A."/>
            <person name="Sullivan W."/>
            <person name="Andreopoulos W.B."/>
            <person name="Clum A."/>
            <person name="Lindquist E."/>
            <person name="Daum C."/>
            <person name="Ramamoorthy G.K."/>
            <person name="Gryganskyi A."/>
            <person name="Culley D."/>
            <person name="Magnuson J.K."/>
            <person name="James T.Y."/>
            <person name="O'Malley M.A."/>
            <person name="Stajich J.E."/>
            <person name="Spatafora J.W."/>
            <person name="Visel A."/>
            <person name="Grigoriev I.V."/>
        </authorList>
    </citation>
    <scope>NUCLEOTIDE SEQUENCE [LARGE SCALE GENOMIC DNA]</scope>
    <source>
        <strain evidence="3 4">CBS 129021</strain>
    </source>
</reference>
<dbReference type="GeneID" id="63774203"/>
<dbReference type="PANTHER" id="PTHR38788:SF3">
    <property type="entry name" value="CLR5 DOMAIN-CONTAINING PROTEIN"/>
    <property type="match status" value="1"/>
</dbReference>
<dbReference type="EMBL" id="MCFJ01000002">
    <property type="protein sequence ID" value="ORY70243.1"/>
    <property type="molecule type" value="Genomic_DNA"/>
</dbReference>
<evidence type="ECO:0000313" key="4">
    <source>
        <dbReference type="Proteomes" id="UP000193689"/>
    </source>
</evidence>
<feature type="compositionally biased region" description="Low complexity" evidence="1">
    <location>
        <begin position="1"/>
        <end position="21"/>
    </location>
</feature>
<dbReference type="PANTHER" id="PTHR38788">
    <property type="entry name" value="CLR5 DOMAIN-CONTAINING PROTEIN"/>
    <property type="match status" value="1"/>
</dbReference>
<dbReference type="Pfam" id="PF14420">
    <property type="entry name" value="Clr5"/>
    <property type="match status" value="1"/>
</dbReference>
<dbReference type="InterPro" id="IPR025676">
    <property type="entry name" value="Clr5_dom"/>
</dbReference>
<dbReference type="OrthoDB" id="5308957at2759"/>
<sequence>MSMVAVSGDVSAGDAAASSTKKPPPLPPSNLGGNKANGDASGTAGVTTGQRRVRWATTEDWDSYRALITRLYMDEKKPLRELLGIMEHKHNFHATLKMYKYRVAKWGLTKYVKTAQVDEALRQEDQSIQSGHSASRAELPKPRLAARKDRNIVLIDTGSSSLASHHPTPRRIESPDSIKMAEEMVQISRQLVCGCLDSGNWTFDTTKTTMRSNLEQKWLYGMRSARMLFHLGSFTPAFYLYDACFDQYPRLMTSPNPGLFIYAYAATLWLPPVVAQRFLEYAAEMAAIRLPANHPFNLAWSRLKRAGLQQIKAHALHVLQSYWKAIEDQLGTQNLGLLRLAVELSDELTFLGLMDVEKPKKTLRSIAFQQELVNDGNAAQWTKLSLAHTLRHNGRLDEAEAVRHEVGEQWMNSPPEDRCIYVMREYYKLGFQIQEQNRDTQRCVAAGEEYIGFSRENFGPKHAKTFEAMTRVQQTMYRMQGVASPASAVNNAKPMAATAGKMDWSVLLKGDPSDMPYIWMT</sequence>
<evidence type="ECO:0000313" key="3">
    <source>
        <dbReference type="EMBL" id="ORY70243.1"/>
    </source>
</evidence>
<feature type="region of interest" description="Disordered" evidence="1">
    <location>
        <begin position="1"/>
        <end position="51"/>
    </location>
</feature>
<name>A0A1Y2EF83_9PEZI</name>
<protein>
    <submittedName>
        <fullName evidence="3">Clr5 domain-domain-containing protein</fullName>
    </submittedName>
</protein>
<feature type="domain" description="Clr5" evidence="2">
    <location>
        <begin position="58"/>
        <end position="110"/>
    </location>
</feature>
<dbReference type="InParanoid" id="A0A1Y2EF83"/>
<proteinExistence type="predicted"/>
<keyword evidence="4" id="KW-1185">Reference proteome</keyword>
<dbReference type="STRING" id="1141098.A0A1Y2EF83"/>
<organism evidence="3 4">
    <name type="scientific">Pseudomassariella vexata</name>
    <dbReference type="NCBI Taxonomy" id="1141098"/>
    <lineage>
        <taxon>Eukaryota</taxon>
        <taxon>Fungi</taxon>
        <taxon>Dikarya</taxon>
        <taxon>Ascomycota</taxon>
        <taxon>Pezizomycotina</taxon>
        <taxon>Sordariomycetes</taxon>
        <taxon>Xylariomycetidae</taxon>
        <taxon>Amphisphaeriales</taxon>
        <taxon>Pseudomassariaceae</taxon>
        <taxon>Pseudomassariella</taxon>
    </lineage>
</organism>
<gene>
    <name evidence="3" type="ORF">BCR38DRAFT_405866</name>
</gene>